<dbReference type="Proteomes" id="UP001600943">
    <property type="component" value="Unassembled WGS sequence"/>
</dbReference>
<evidence type="ECO:0000313" key="2">
    <source>
        <dbReference type="Proteomes" id="UP001600943"/>
    </source>
</evidence>
<accession>A0ABQ0B4B1</accession>
<name>A0ABQ0B4B1_9FIRM</name>
<reference evidence="1 2" key="1">
    <citation type="submission" date="2024-04" db="EMBL/GenBank/DDBJ databases">
        <title>Defined microbial consortia suppress multidrug-resistant proinflammatory Enterobacteriaceae via ecological control.</title>
        <authorList>
            <person name="Furuichi M."/>
            <person name="Kawaguchi T."/>
            <person name="Pust M."/>
            <person name="Yasuma K."/>
            <person name="Plichta D."/>
            <person name="Hasegawa N."/>
            <person name="Ohya T."/>
            <person name="Bhattarai S."/>
            <person name="Sasajima S."/>
            <person name="Aoto Y."/>
            <person name="Tuganbaev T."/>
            <person name="Yaginuma M."/>
            <person name="Ueda M."/>
            <person name="Okahashi N."/>
            <person name="Amafuji K."/>
            <person name="Kiridooshi Y."/>
            <person name="Sugita K."/>
            <person name="Strazar M."/>
            <person name="Skelly A."/>
            <person name="Suda W."/>
            <person name="Hattori M."/>
            <person name="Nakamoto N."/>
            <person name="Caballero S."/>
            <person name="Norman J."/>
            <person name="Olle B."/>
            <person name="Tanoue T."/>
            <person name="Arita M."/>
            <person name="Bucci V."/>
            <person name="Atarashi K."/>
            <person name="Xavier R."/>
            <person name="Honda K."/>
        </authorList>
    </citation>
    <scope>NUCLEOTIDE SEQUENCE [LARGE SCALE GENOMIC DNA]</scope>
    <source>
        <strain evidence="2">k04-0078-D8-1</strain>
    </source>
</reference>
<sequence>MHQYDFCLADSLDKIFPGKPPKKRDHPLCAGSFAGERTSFQIAYTVEYDESHMLEEDLHFEIHSHPGISS</sequence>
<gene>
    <name evidence="1" type="ORF">K040078D81_04030</name>
</gene>
<dbReference type="RefSeq" id="WP_390403253.1">
    <property type="nucleotide sequence ID" value="NZ_BAABYW010000001.1"/>
</dbReference>
<proteinExistence type="predicted"/>
<evidence type="ECO:0000313" key="1">
    <source>
        <dbReference type="EMBL" id="GAA6406286.1"/>
    </source>
</evidence>
<protein>
    <submittedName>
        <fullName evidence="1">Uncharacterized protein</fullName>
    </submittedName>
</protein>
<keyword evidence="2" id="KW-1185">Reference proteome</keyword>
<organism evidence="1 2">
    <name type="scientific">Blautia hominis</name>
    <dbReference type="NCBI Taxonomy" id="2025493"/>
    <lineage>
        <taxon>Bacteria</taxon>
        <taxon>Bacillati</taxon>
        <taxon>Bacillota</taxon>
        <taxon>Clostridia</taxon>
        <taxon>Lachnospirales</taxon>
        <taxon>Lachnospiraceae</taxon>
        <taxon>Blautia</taxon>
    </lineage>
</organism>
<dbReference type="EMBL" id="BAABYW010000001">
    <property type="protein sequence ID" value="GAA6406286.1"/>
    <property type="molecule type" value="Genomic_DNA"/>
</dbReference>
<comment type="caution">
    <text evidence="1">The sequence shown here is derived from an EMBL/GenBank/DDBJ whole genome shotgun (WGS) entry which is preliminary data.</text>
</comment>